<evidence type="ECO:0000256" key="2">
    <source>
        <dbReference type="ARBA" id="ARBA00022643"/>
    </source>
</evidence>
<dbReference type="RefSeq" id="WP_123665465.1">
    <property type="nucleotide sequence ID" value="NZ_RJKE01000001.1"/>
</dbReference>
<keyword evidence="7" id="KW-1185">Reference proteome</keyword>
<dbReference type="Gene3D" id="3.20.20.30">
    <property type="entry name" value="Luciferase-like domain"/>
    <property type="match status" value="1"/>
</dbReference>
<keyword evidence="2" id="KW-0288">FMN</keyword>
<gene>
    <name evidence="6" type="ORF">EDD29_3585</name>
</gene>
<dbReference type="Proteomes" id="UP000272400">
    <property type="component" value="Unassembled WGS sequence"/>
</dbReference>
<dbReference type="InterPro" id="IPR011251">
    <property type="entry name" value="Luciferase-like_dom"/>
</dbReference>
<dbReference type="SUPFAM" id="SSF51679">
    <property type="entry name" value="Bacterial luciferase-like"/>
    <property type="match status" value="1"/>
</dbReference>
<keyword evidence="1" id="KW-0285">Flavoprotein</keyword>
<evidence type="ECO:0000313" key="6">
    <source>
        <dbReference type="EMBL" id="ROO86024.1"/>
    </source>
</evidence>
<dbReference type="AlphaFoldDB" id="A0A3N1CXL7"/>
<dbReference type="Pfam" id="PF00296">
    <property type="entry name" value="Bac_luciferase"/>
    <property type="match status" value="1"/>
</dbReference>
<proteinExistence type="predicted"/>
<dbReference type="GO" id="GO:0046306">
    <property type="term" value="P:alkanesulfonate catabolic process"/>
    <property type="evidence" value="ECO:0007669"/>
    <property type="project" value="TreeGrafter"/>
</dbReference>
<reference evidence="6 7" key="1">
    <citation type="submission" date="2018-11" db="EMBL/GenBank/DDBJ databases">
        <title>Sequencing the genomes of 1000 actinobacteria strains.</title>
        <authorList>
            <person name="Klenk H.-P."/>
        </authorList>
    </citation>
    <scope>NUCLEOTIDE SEQUENCE [LARGE SCALE GENOMIC DNA]</scope>
    <source>
        <strain evidence="6 7">DSM 44254</strain>
    </source>
</reference>
<dbReference type="EMBL" id="RJKE01000001">
    <property type="protein sequence ID" value="ROO86024.1"/>
    <property type="molecule type" value="Genomic_DNA"/>
</dbReference>
<dbReference type="InterPro" id="IPR050172">
    <property type="entry name" value="SsuD_RutA_monooxygenase"/>
</dbReference>
<protein>
    <submittedName>
        <fullName evidence="6">Alkanesulfonate monooxygenase SsuD/methylene tetrahydromethanopterin reductase-like flavin-dependent oxidoreductase (Luciferase family)</fullName>
    </submittedName>
</protein>
<dbReference type="InterPro" id="IPR036661">
    <property type="entry name" value="Luciferase-like_sf"/>
</dbReference>
<dbReference type="PANTHER" id="PTHR42847">
    <property type="entry name" value="ALKANESULFONATE MONOOXYGENASE"/>
    <property type="match status" value="1"/>
</dbReference>
<keyword evidence="4 6" id="KW-0503">Monooxygenase</keyword>
<dbReference type="CDD" id="cd01094">
    <property type="entry name" value="Alkanesulfonate_monoxygenase"/>
    <property type="match status" value="1"/>
</dbReference>
<evidence type="ECO:0000259" key="5">
    <source>
        <dbReference type="Pfam" id="PF00296"/>
    </source>
</evidence>
<evidence type="ECO:0000256" key="4">
    <source>
        <dbReference type="ARBA" id="ARBA00023033"/>
    </source>
</evidence>
<dbReference type="GO" id="GO:0008726">
    <property type="term" value="F:alkanesulfonate monooxygenase activity"/>
    <property type="evidence" value="ECO:0007669"/>
    <property type="project" value="TreeGrafter"/>
</dbReference>
<keyword evidence="3" id="KW-0560">Oxidoreductase</keyword>
<dbReference type="OrthoDB" id="9814695at2"/>
<evidence type="ECO:0000256" key="1">
    <source>
        <dbReference type="ARBA" id="ARBA00022630"/>
    </source>
</evidence>
<sequence length="371" mass="40892">MTRPLFQDTGFKLGLFAANCSSGMAITKAPSRWSGSWQDNLRMAKVADEVGIDFLLPIARFIGYKGATNFHESVLEPIPWAAGLLSATERISVISTVHSAFNHPLVTAKQMVTLDHISDGRAGLNIVAGWNKPEYDAMGSDLPTGHDDRYEQAQEWYDIIKKTWTTEGSWDHEGRFYHLKGAEGMPKPVDGLLPIINAGSSPQGRGFAARNADFGFTIVDGPEDAARITTDMHELARKDYGRDLGVITISHVVVRETQKEAREFYAWYGDENADWDAVDNLMYLMGAHSQSFTPEMLQMYRKRFAGGHGSVPLIGTPDQIALQIKGLADAGLAGITMAFFDYADELPYFAKTVLPRLAEMGIRRPVAEAAS</sequence>
<accession>A0A3N1CXL7</accession>
<evidence type="ECO:0000256" key="3">
    <source>
        <dbReference type="ARBA" id="ARBA00023002"/>
    </source>
</evidence>
<comment type="caution">
    <text evidence="6">The sequence shown here is derived from an EMBL/GenBank/DDBJ whole genome shotgun (WGS) entry which is preliminary data.</text>
</comment>
<organism evidence="6 7">
    <name type="scientific">Actinocorallia herbida</name>
    <dbReference type="NCBI Taxonomy" id="58109"/>
    <lineage>
        <taxon>Bacteria</taxon>
        <taxon>Bacillati</taxon>
        <taxon>Actinomycetota</taxon>
        <taxon>Actinomycetes</taxon>
        <taxon>Streptosporangiales</taxon>
        <taxon>Thermomonosporaceae</taxon>
        <taxon>Actinocorallia</taxon>
    </lineage>
</organism>
<name>A0A3N1CXL7_9ACTN</name>
<feature type="domain" description="Luciferase-like" evidence="5">
    <location>
        <begin position="12"/>
        <end position="332"/>
    </location>
</feature>
<evidence type="ECO:0000313" key="7">
    <source>
        <dbReference type="Proteomes" id="UP000272400"/>
    </source>
</evidence>
<dbReference type="PANTHER" id="PTHR42847:SF4">
    <property type="entry name" value="ALKANESULFONATE MONOOXYGENASE-RELATED"/>
    <property type="match status" value="1"/>
</dbReference>